<dbReference type="InterPro" id="IPR038695">
    <property type="entry name" value="Saro_0823-like_sf"/>
</dbReference>
<dbReference type="PANTHER" id="PTHR37953:SF1">
    <property type="entry name" value="UPF0127 PROTEIN MJ1496"/>
    <property type="match status" value="1"/>
</dbReference>
<evidence type="ECO:0000313" key="1">
    <source>
        <dbReference type="EMBL" id="PIP86774.1"/>
    </source>
</evidence>
<dbReference type="InterPro" id="IPR003795">
    <property type="entry name" value="DUF192"/>
</dbReference>
<comment type="caution">
    <text evidence="1">The sequence shown here is derived from an EMBL/GenBank/DDBJ whole genome shotgun (WGS) entry which is preliminary data.</text>
</comment>
<dbReference type="Pfam" id="PF02643">
    <property type="entry name" value="DUF192"/>
    <property type="match status" value="1"/>
</dbReference>
<organism evidence="1 2">
    <name type="scientific">Candidatus Campbellbacteria bacterium CG22_combo_CG10-13_8_21_14_all_43_18</name>
    <dbReference type="NCBI Taxonomy" id="1974530"/>
    <lineage>
        <taxon>Bacteria</taxon>
        <taxon>Candidatus Campbelliibacteriota</taxon>
    </lineage>
</organism>
<dbReference type="Proteomes" id="UP000231276">
    <property type="component" value="Unassembled WGS sequence"/>
</dbReference>
<proteinExistence type="predicted"/>
<dbReference type="EMBL" id="PCTS01000004">
    <property type="protein sequence ID" value="PIP86774.1"/>
    <property type="molecule type" value="Genomic_DNA"/>
</dbReference>
<evidence type="ECO:0008006" key="3">
    <source>
        <dbReference type="Google" id="ProtNLM"/>
    </source>
</evidence>
<name>A0A2H0DX69_9BACT</name>
<reference evidence="1 2" key="1">
    <citation type="submission" date="2017-09" db="EMBL/GenBank/DDBJ databases">
        <title>Depth-based differentiation of microbial function through sediment-hosted aquifers and enrichment of novel symbionts in the deep terrestrial subsurface.</title>
        <authorList>
            <person name="Probst A.J."/>
            <person name="Ladd B."/>
            <person name="Jarett J.K."/>
            <person name="Geller-Mcgrath D.E."/>
            <person name="Sieber C.M."/>
            <person name="Emerson J.B."/>
            <person name="Anantharaman K."/>
            <person name="Thomas B.C."/>
            <person name="Malmstrom R."/>
            <person name="Stieglmeier M."/>
            <person name="Klingl A."/>
            <person name="Woyke T."/>
            <person name="Ryan C.M."/>
            <person name="Banfield J.F."/>
        </authorList>
    </citation>
    <scope>NUCLEOTIDE SEQUENCE [LARGE SCALE GENOMIC DNA]</scope>
    <source>
        <strain evidence="1">CG22_combo_CG10-13_8_21_14_all_43_18</strain>
    </source>
</reference>
<evidence type="ECO:0000313" key="2">
    <source>
        <dbReference type="Proteomes" id="UP000231276"/>
    </source>
</evidence>
<dbReference type="AlphaFoldDB" id="A0A2H0DX69"/>
<gene>
    <name evidence="1" type="ORF">COW82_00260</name>
</gene>
<dbReference type="Gene3D" id="2.60.120.1140">
    <property type="entry name" value="Protein of unknown function DUF192"/>
    <property type="match status" value="1"/>
</dbReference>
<accession>A0A2H0DX69</accession>
<dbReference type="PANTHER" id="PTHR37953">
    <property type="entry name" value="UPF0127 PROTEIN MJ1496"/>
    <property type="match status" value="1"/>
</dbReference>
<protein>
    <recommendedName>
        <fullName evidence="3">DUF192 domain-containing protein</fullName>
    </recommendedName>
</protein>
<sequence>MKKILYIIPAIILAALVYSFWSAAPPVDYSGVSAGEIIWKVEVAKSQKERSKGLSGRNSLAPLSGLLFVFPREDFHGIWMKEMRFPIDIIWFNENLEVVGLKKDAVPEDFPEVFKPEAPASFVLEINAGEAEKAQIKIKDILKIF</sequence>